<keyword evidence="3" id="KW-1185">Reference proteome</keyword>
<proteinExistence type="predicted"/>
<name>A0A267GGT0_9PLAT</name>
<organism evidence="2 3">
    <name type="scientific">Macrostomum lignano</name>
    <dbReference type="NCBI Taxonomy" id="282301"/>
    <lineage>
        <taxon>Eukaryota</taxon>
        <taxon>Metazoa</taxon>
        <taxon>Spiralia</taxon>
        <taxon>Lophotrochozoa</taxon>
        <taxon>Platyhelminthes</taxon>
        <taxon>Rhabditophora</taxon>
        <taxon>Macrostomorpha</taxon>
        <taxon>Macrostomida</taxon>
        <taxon>Macrostomidae</taxon>
        <taxon>Macrostomum</taxon>
    </lineage>
</organism>
<evidence type="ECO:0000259" key="1">
    <source>
        <dbReference type="Pfam" id="PF12660"/>
    </source>
</evidence>
<evidence type="ECO:0000313" key="2">
    <source>
        <dbReference type="EMBL" id="PAA85206.1"/>
    </source>
</evidence>
<dbReference type="PROSITE" id="PS51257">
    <property type="entry name" value="PROKAR_LIPOPROTEIN"/>
    <property type="match status" value="1"/>
</dbReference>
<sequence length="871" mass="92790">MSSRLVFGGQPLLTGGCLVPSNSGTVAVLTSRGAAVLSLDFDPTWEGDEPVGEAGGNGLSRSDCEVANCSEGFSFRLTCWASLRDRFRLPLAIDPEVIESGKHLPNPLRDPLRAFHSLARRFPSATVVADSDADGEGLLTAPPASKSISDSFIKADWSPFEQFGRPCLAAVSDSGRLVLLSNRRCLLESESMALVSPEPGSLWCKAYVQTGRVVQPPGQGGDGPATDLNFLMPGAGAAAMDSDGGTDSSSSSYIWCDQMDEFALAVMDMCFVGVSWSRQMRAQPWHALLAGVTRSGVLVLFSYNPGAKTATLLYATYACAIGGGLTSLSSASANGLPSPSTLANFGLQACSLKICDLLSSNATNTTAASDGVSSICSDSLLALIGLCDGRVFGVKIRLESSTAETAIVISAGPEWRLWRWPDQLQPFDAVWSATNQFGCVAKGAHLVSFALRRPEGIAASTVTTSVNCLQITGMSCIGNSVYYCCLDGRLYCATFAPDTTNIGGGGVVCTSISELQLNAGPTNKPVEPNAMPYYYGLYCSRNGVILGVLEGRPDTTVSKQRAIGHLAFRLMCSVGEDRLVELLRSSDQPLSQKLDVLEAVRHVYYRDKFTSASFLSAELASLTDIMRNPTTLVALGNDAHNLRLLRFLLSLAGGQAARAMTRAAEGLMLMKHCGIALRQLCRIAQGDEGGKPQQLKRQLSGRDLRAAACMLDALRRACAANPRVLGAARTAWRLDAIINRAAGLLSQQKQQQQQPTPEQPQWENCVICFSKWTDPPFETAATVAMDPLVGVCCPNGHVFARCCRSLIPVTSSDGFLICTTCLAYCLQDTGGNNSTSDGSVSQPNNDWLGWLLSNDVCLFCDSPMVPVRCGV</sequence>
<dbReference type="InterPro" id="IPR024764">
    <property type="entry name" value="TFIIIC_Znf"/>
</dbReference>
<accession>A0A267GGT0</accession>
<evidence type="ECO:0000313" key="3">
    <source>
        <dbReference type="Proteomes" id="UP000215902"/>
    </source>
</evidence>
<dbReference type="Pfam" id="PF12660">
    <property type="entry name" value="zf-TFIIIC"/>
    <property type="match status" value="1"/>
</dbReference>
<dbReference type="EMBL" id="NIVC01000341">
    <property type="protein sequence ID" value="PAA85206.1"/>
    <property type="molecule type" value="Genomic_DNA"/>
</dbReference>
<protein>
    <recommendedName>
        <fullName evidence="1">Transcription factor IIIC putative zinc-finger domain-containing protein</fullName>
    </recommendedName>
</protein>
<feature type="domain" description="Transcription factor IIIC putative zinc-finger" evidence="1">
    <location>
        <begin position="762"/>
        <end position="861"/>
    </location>
</feature>
<comment type="caution">
    <text evidence="2">The sequence shown here is derived from an EMBL/GenBank/DDBJ whole genome shotgun (WGS) entry which is preliminary data.</text>
</comment>
<dbReference type="Proteomes" id="UP000215902">
    <property type="component" value="Unassembled WGS sequence"/>
</dbReference>
<gene>
    <name evidence="2" type="ORF">BOX15_Mlig004440g3</name>
</gene>
<reference evidence="2 3" key="1">
    <citation type="submission" date="2017-06" db="EMBL/GenBank/DDBJ databases">
        <title>A platform for efficient transgenesis in Macrostomum lignano, a flatworm model organism for stem cell research.</title>
        <authorList>
            <person name="Berezikov E."/>
        </authorList>
    </citation>
    <scope>NUCLEOTIDE SEQUENCE [LARGE SCALE GENOMIC DNA]</scope>
    <source>
        <strain evidence="2">DV1</strain>
        <tissue evidence="2">Whole organism</tissue>
    </source>
</reference>
<dbReference type="AlphaFoldDB" id="A0A267GGT0"/>